<accession>A0A381RH44</accession>
<evidence type="ECO:0000256" key="2">
    <source>
        <dbReference type="ARBA" id="ARBA00023002"/>
    </source>
</evidence>
<reference evidence="6" key="1">
    <citation type="submission" date="2018-05" db="EMBL/GenBank/DDBJ databases">
        <authorList>
            <person name="Lanie J.A."/>
            <person name="Ng W.-L."/>
            <person name="Kazmierczak K.M."/>
            <person name="Andrzejewski T.M."/>
            <person name="Davidsen T.M."/>
            <person name="Wayne K.J."/>
            <person name="Tettelin H."/>
            <person name="Glass J.I."/>
            <person name="Rusch D."/>
            <person name="Podicherti R."/>
            <person name="Tsui H.-C.T."/>
            <person name="Winkler M.E."/>
        </authorList>
    </citation>
    <scope>NUCLEOTIDE SEQUENCE</scope>
</reference>
<dbReference type="Pfam" id="PF00465">
    <property type="entry name" value="Fe-ADH"/>
    <property type="match status" value="1"/>
</dbReference>
<dbReference type="Pfam" id="PF25137">
    <property type="entry name" value="ADH_Fe_C"/>
    <property type="match status" value="1"/>
</dbReference>
<evidence type="ECO:0000259" key="5">
    <source>
        <dbReference type="Pfam" id="PF25137"/>
    </source>
</evidence>
<feature type="domain" description="Alcohol dehydrogenase iron-type/glycerol dehydrogenase GldA" evidence="4">
    <location>
        <begin position="10"/>
        <end position="152"/>
    </location>
</feature>
<name>A0A381RH44_9ZZZZ</name>
<dbReference type="AlphaFoldDB" id="A0A381RH44"/>
<dbReference type="InterPro" id="IPR056798">
    <property type="entry name" value="ADH_Fe_C"/>
</dbReference>
<dbReference type="SUPFAM" id="SSF56796">
    <property type="entry name" value="Dehydroquinate synthase-like"/>
    <property type="match status" value="1"/>
</dbReference>
<keyword evidence="2" id="KW-0560">Oxidoreductase</keyword>
<feature type="domain" description="Fe-containing alcohol dehydrogenase-like C-terminal" evidence="5">
    <location>
        <begin position="165"/>
        <end position="345"/>
    </location>
</feature>
<dbReference type="Gene3D" id="1.20.1090.10">
    <property type="entry name" value="Dehydroquinate synthase-like - alpha domain"/>
    <property type="match status" value="1"/>
</dbReference>
<evidence type="ECO:0000256" key="3">
    <source>
        <dbReference type="ARBA" id="ARBA00023027"/>
    </source>
</evidence>
<protein>
    <submittedName>
        <fullName evidence="6">Uncharacterized protein</fullName>
    </submittedName>
</protein>
<keyword evidence="3" id="KW-0520">NAD</keyword>
<evidence type="ECO:0000259" key="4">
    <source>
        <dbReference type="Pfam" id="PF00465"/>
    </source>
</evidence>
<dbReference type="Gene3D" id="3.40.50.1970">
    <property type="match status" value="1"/>
</dbReference>
<dbReference type="CDD" id="cd08177">
    <property type="entry name" value="MAR"/>
    <property type="match status" value="1"/>
</dbReference>
<dbReference type="PANTHER" id="PTHR11496:SF102">
    <property type="entry name" value="ALCOHOL DEHYDROGENASE 4"/>
    <property type="match status" value="1"/>
</dbReference>
<comment type="similarity">
    <text evidence="1">Belongs to the iron-containing alcohol dehydrogenase family.</text>
</comment>
<dbReference type="InterPro" id="IPR039697">
    <property type="entry name" value="Alcohol_dehydrogenase_Fe"/>
</dbReference>
<organism evidence="6">
    <name type="scientific">marine metagenome</name>
    <dbReference type="NCBI Taxonomy" id="408172"/>
    <lineage>
        <taxon>unclassified sequences</taxon>
        <taxon>metagenomes</taxon>
        <taxon>ecological metagenomes</taxon>
    </lineage>
</organism>
<evidence type="ECO:0000256" key="1">
    <source>
        <dbReference type="ARBA" id="ARBA00007358"/>
    </source>
</evidence>
<evidence type="ECO:0000313" key="6">
    <source>
        <dbReference type="EMBL" id="SUZ90741.1"/>
    </source>
</evidence>
<dbReference type="InterPro" id="IPR001670">
    <property type="entry name" value="ADH_Fe/GldA"/>
</dbReference>
<dbReference type="GO" id="GO:0004022">
    <property type="term" value="F:alcohol dehydrogenase (NAD+) activity"/>
    <property type="evidence" value="ECO:0007669"/>
    <property type="project" value="TreeGrafter"/>
</dbReference>
<sequence>MNQFIYNANPSRVLFGSGTSAQLAEEISAMGCSRALILSTPQQADLAEKTCIDIGPLATGVFTEAAMHTPVAVTCEALKSAEQTTADCLVPVGGGSTIGLSKAIALRSGLPQIAIPTTYAGSEMTPILGQTEDGVKTTQRTMKVLPEVVIYDVDLTLTLPIALSVTSGINAMAHAIEALYAENRNPVISMLAEEGIRALYRTLGIISDKPSDIKVRSDALFGAWLCGTSLGSVGMALHHKLCHTLGGTFDLPHAETHTVLLPHVTAFNAVAVPELDALGHKLNGTSLAVSIAELAKRAGAPLSLAAIGMPKDGLDRAAELAVSNPYFNPRKFSQGDIRKLLENAFHGTPLEQ</sequence>
<proteinExistence type="inferred from homology"/>
<dbReference type="InterPro" id="IPR034786">
    <property type="entry name" value="MAR"/>
</dbReference>
<dbReference type="EMBL" id="UINC01001919">
    <property type="protein sequence ID" value="SUZ90741.1"/>
    <property type="molecule type" value="Genomic_DNA"/>
</dbReference>
<dbReference type="GO" id="GO:0046872">
    <property type="term" value="F:metal ion binding"/>
    <property type="evidence" value="ECO:0007669"/>
    <property type="project" value="InterPro"/>
</dbReference>
<gene>
    <name evidence="6" type="ORF">METZ01_LOCUS43595</name>
</gene>
<dbReference type="GO" id="GO:0018506">
    <property type="term" value="F:maleylacetate reductase activity"/>
    <property type="evidence" value="ECO:0007669"/>
    <property type="project" value="InterPro"/>
</dbReference>
<dbReference type="PANTHER" id="PTHR11496">
    <property type="entry name" value="ALCOHOL DEHYDROGENASE"/>
    <property type="match status" value="1"/>
</dbReference>